<gene>
    <name evidence="2" type="ORF">CYNAS_LOCUS11804</name>
</gene>
<feature type="transmembrane region" description="Helical" evidence="1">
    <location>
        <begin position="20"/>
        <end position="37"/>
    </location>
</feature>
<keyword evidence="3" id="KW-1185">Reference proteome</keyword>
<organism evidence="2 3">
    <name type="scientific">Cylicocyclus nassatus</name>
    <name type="common">Nematode worm</name>
    <dbReference type="NCBI Taxonomy" id="53992"/>
    <lineage>
        <taxon>Eukaryota</taxon>
        <taxon>Metazoa</taxon>
        <taxon>Ecdysozoa</taxon>
        <taxon>Nematoda</taxon>
        <taxon>Chromadorea</taxon>
        <taxon>Rhabditida</taxon>
        <taxon>Rhabditina</taxon>
        <taxon>Rhabditomorpha</taxon>
        <taxon>Strongyloidea</taxon>
        <taxon>Strongylidae</taxon>
        <taxon>Cylicocyclus</taxon>
    </lineage>
</organism>
<keyword evidence="1" id="KW-0472">Membrane</keyword>
<keyword evidence="1" id="KW-1133">Transmembrane helix</keyword>
<keyword evidence="1" id="KW-0812">Transmembrane</keyword>
<dbReference type="AlphaFoldDB" id="A0AA36GWT9"/>
<evidence type="ECO:0000256" key="1">
    <source>
        <dbReference type="SAM" id="Phobius"/>
    </source>
</evidence>
<proteinExistence type="predicted"/>
<name>A0AA36GWT9_CYLNA</name>
<dbReference type="Proteomes" id="UP001176961">
    <property type="component" value="Unassembled WGS sequence"/>
</dbReference>
<evidence type="ECO:0000313" key="3">
    <source>
        <dbReference type="Proteomes" id="UP001176961"/>
    </source>
</evidence>
<sequence length="76" mass="8619">MYLISYLFVERAQLRRNDVLPLSYVLLYPISSTLIYVRMGVVKSTMAKTVVAAAYTLVTDIAWQFAKPHGNYVCGK</sequence>
<accession>A0AA36GWT9</accession>
<protein>
    <submittedName>
        <fullName evidence="2">Uncharacterized protein</fullName>
    </submittedName>
</protein>
<evidence type="ECO:0000313" key="2">
    <source>
        <dbReference type="EMBL" id="CAJ0599821.1"/>
    </source>
</evidence>
<dbReference type="EMBL" id="CATQJL010000223">
    <property type="protein sequence ID" value="CAJ0599821.1"/>
    <property type="molecule type" value="Genomic_DNA"/>
</dbReference>
<comment type="caution">
    <text evidence="2">The sequence shown here is derived from an EMBL/GenBank/DDBJ whole genome shotgun (WGS) entry which is preliminary data.</text>
</comment>
<reference evidence="2" key="1">
    <citation type="submission" date="2023-07" db="EMBL/GenBank/DDBJ databases">
        <authorList>
            <consortium name="CYATHOMIX"/>
        </authorList>
    </citation>
    <scope>NUCLEOTIDE SEQUENCE</scope>
    <source>
        <strain evidence="2">N/A</strain>
    </source>
</reference>